<dbReference type="PROSITE" id="PS00018">
    <property type="entry name" value="EF_HAND_1"/>
    <property type="match status" value="2"/>
</dbReference>
<dbReference type="GO" id="GO:0005509">
    <property type="term" value="F:calcium ion binding"/>
    <property type="evidence" value="ECO:0007669"/>
    <property type="project" value="InterPro"/>
</dbReference>
<dbReference type="Gene3D" id="1.10.238.10">
    <property type="entry name" value="EF-hand"/>
    <property type="match status" value="1"/>
</dbReference>
<evidence type="ECO:0000256" key="2">
    <source>
        <dbReference type="SAM" id="MobiDB-lite"/>
    </source>
</evidence>
<evidence type="ECO:0000256" key="1">
    <source>
        <dbReference type="ARBA" id="ARBA00022837"/>
    </source>
</evidence>
<keyword evidence="1" id="KW-0106">Calcium</keyword>
<feature type="region of interest" description="Disordered" evidence="2">
    <location>
        <begin position="953"/>
        <end position="978"/>
    </location>
</feature>
<dbReference type="CDD" id="cd00051">
    <property type="entry name" value="EFh"/>
    <property type="match status" value="1"/>
</dbReference>
<keyword evidence="3" id="KW-1133">Transmembrane helix</keyword>
<dbReference type="SUPFAM" id="SSF47473">
    <property type="entry name" value="EF-hand"/>
    <property type="match status" value="1"/>
</dbReference>
<proteinExistence type="predicted"/>
<keyword evidence="3" id="KW-0472">Membrane</keyword>
<feature type="domain" description="EF-hand" evidence="4">
    <location>
        <begin position="112"/>
        <end position="147"/>
    </location>
</feature>
<evidence type="ECO:0000313" key="6">
    <source>
        <dbReference type="Proteomes" id="UP000626109"/>
    </source>
</evidence>
<evidence type="ECO:0000256" key="3">
    <source>
        <dbReference type="SAM" id="Phobius"/>
    </source>
</evidence>
<evidence type="ECO:0000313" key="5">
    <source>
        <dbReference type="EMBL" id="CAE8694007.1"/>
    </source>
</evidence>
<feature type="compositionally biased region" description="Basic residues" evidence="2">
    <location>
        <begin position="963"/>
        <end position="976"/>
    </location>
</feature>
<gene>
    <name evidence="5" type="ORF">PGLA2088_LOCUS28644</name>
</gene>
<feature type="transmembrane region" description="Helical" evidence="3">
    <location>
        <begin position="157"/>
        <end position="180"/>
    </location>
</feature>
<dbReference type="EMBL" id="CAJNNW010027963">
    <property type="protein sequence ID" value="CAE8694007.1"/>
    <property type="molecule type" value="Genomic_DNA"/>
</dbReference>
<feature type="compositionally biased region" description="Low complexity" evidence="2">
    <location>
        <begin position="442"/>
        <end position="454"/>
    </location>
</feature>
<dbReference type="SMART" id="SM00054">
    <property type="entry name" value="EFh"/>
    <property type="match status" value="2"/>
</dbReference>
<dbReference type="Proteomes" id="UP000626109">
    <property type="component" value="Unassembled WGS sequence"/>
</dbReference>
<reference evidence="5" key="1">
    <citation type="submission" date="2021-02" db="EMBL/GenBank/DDBJ databases">
        <authorList>
            <person name="Dougan E. K."/>
            <person name="Rhodes N."/>
            <person name="Thang M."/>
            <person name="Chan C."/>
        </authorList>
    </citation>
    <scope>NUCLEOTIDE SEQUENCE</scope>
</reference>
<dbReference type="InterPro" id="IPR011992">
    <property type="entry name" value="EF-hand-dom_pair"/>
</dbReference>
<feature type="region of interest" description="Disordered" evidence="2">
    <location>
        <begin position="442"/>
        <end position="462"/>
    </location>
</feature>
<name>A0A813K4S3_POLGL</name>
<dbReference type="AlphaFoldDB" id="A0A813K4S3"/>
<dbReference type="PROSITE" id="PS50222">
    <property type="entry name" value="EF_HAND_2"/>
    <property type="match status" value="2"/>
</dbReference>
<comment type="caution">
    <text evidence="5">The sequence shown here is derived from an EMBL/GenBank/DDBJ whole genome shotgun (WGS) entry which is preliminary data.</text>
</comment>
<dbReference type="InterPro" id="IPR018247">
    <property type="entry name" value="EF_Hand_1_Ca_BS"/>
</dbReference>
<evidence type="ECO:0000259" key="4">
    <source>
        <dbReference type="PROSITE" id="PS50222"/>
    </source>
</evidence>
<accession>A0A813K4S3</accession>
<organism evidence="5 6">
    <name type="scientific">Polarella glacialis</name>
    <name type="common">Dinoflagellate</name>
    <dbReference type="NCBI Taxonomy" id="89957"/>
    <lineage>
        <taxon>Eukaryota</taxon>
        <taxon>Sar</taxon>
        <taxon>Alveolata</taxon>
        <taxon>Dinophyceae</taxon>
        <taxon>Suessiales</taxon>
        <taxon>Suessiaceae</taxon>
        <taxon>Polarella</taxon>
    </lineage>
</organism>
<sequence length="1129" mass="123695">MPSPAEATDVAVAPTAGRTALVTSSGDTLFVDELRVPDSLKKVIQQLDFEQTGRLTDANLENAAQMLSSLRVGLDKDGSGNVTNEELMAGITLLSDLKAAAKDNSGDMSYLHLPEKIRTVMAEWDVDGSGKIGHQELHAAAQAHQQMKKEGRLMKKIILGMAIVILLLMASMFVLSYLAVDMAKEMRGDSSGTMKTASGSVVSVGSYEYSVDENGRIVPKASGNTSRRLMGTDGMAQPVTMSTAHTAFGISSRLSNKQLQELTAFSLELTAGDSRQIRVSAWKRVPQVGAHHCGSVVQLTTDEGVFTLDDYDLFYEGNDEHILEKYGASNEEVIANWKDDEDDSEAGRRLAIQQGRQPIRRLSEAAKSGRIRGRRLSAAAMAGMYNSIAAAAEEFSCVILADDGTEVVVVPPPPPTAPYSFVSEFEGICVVGPKMDEDMCTSSGDGTSGLLSPGAQEHKDGTKTMRSFQSVLMLKDMSVTVSYYPSHPMQRKIEVSDYTSKKKRNYVLFGTPDGSQKLHCVLDDMTQKELDEKMKTQDIDLAFLGMTKDGTGKDYLRWNIAQKGATNRPGEAQSSIEFWEDRVSRTPYRMFMPGPTEIAPNVKAAVFFSPMRIAKFKQNLSIDDALQWLNSTLGETSSSSVTDIMKGLMTSCDDMKKVLVTGTEPMKVPAVSGAYGEEAATWYADRMTEMDAIDTDDYLAGPADVRGIFQWPTSMKAYWSKLKEARKTVVMNKMMLQAMQASSQCAANASTPATSGGRRMGAVMNSIVLPKFIAEGLMGDGAVLEFGASSQCLKARATKGLKKPPWAASFGVDIDVQASLEYCWAPQFYMEGEIFIQITKGQCFDLPYIVPKYNMAAAYVTGFLRLKGGTPKINNCQIVEHGWLQGVLEMEALVGIYNDDDSWRSCDCDHCSPADWPNTPDNMRMQCGCERTAPGHASDRRRGWEHDYFQETGNPGGWEETGHRRRSEVRRRRRRGGHECPQCYQNPPAFDIGAMINAQFDIKFSEFSPNYGSNPGVDITGSINVKARVTFLGFDFEWALIKDLVIFNANNAFQLGGSVCRRRLDGSNSSVENFDEDIDMKGPWICEDTCAHANDGHCDDGGEGSKFSLCGLGTDCNDCGTRRAPYAIA</sequence>
<feature type="domain" description="EF-hand" evidence="4">
    <location>
        <begin position="74"/>
        <end position="97"/>
    </location>
</feature>
<dbReference type="InterPro" id="IPR002048">
    <property type="entry name" value="EF_hand_dom"/>
</dbReference>
<keyword evidence="3" id="KW-0812">Transmembrane</keyword>
<protein>
    <recommendedName>
        <fullName evidence="4">EF-hand domain-containing protein</fullName>
    </recommendedName>
</protein>